<feature type="domain" description="Glycosyltransferase 2-like" evidence="3">
    <location>
        <begin position="13"/>
        <end position="149"/>
    </location>
</feature>
<dbReference type="Pfam" id="PF00535">
    <property type="entry name" value="Glycos_transf_2"/>
    <property type="match status" value="1"/>
</dbReference>
<dbReference type="AlphaFoldDB" id="A0A081QW60"/>
<reference evidence="4 5" key="1">
    <citation type="submission" date="2014-05" db="EMBL/GenBank/DDBJ databases">
        <authorList>
            <person name="Daugherty S.C."/>
            <person name="Tallon L.J."/>
            <person name="Sadzewicz L."/>
            <person name="Kilian M."/>
            <person name="Tettelin H."/>
        </authorList>
    </citation>
    <scope>NUCLEOTIDE SEQUENCE [LARGE SCALE GENOMIC DNA]</scope>
    <source>
        <strain evidence="4 5">SK608</strain>
    </source>
</reference>
<protein>
    <submittedName>
        <fullName evidence="4">Glycosyl transferase 2 family protein</fullName>
    </submittedName>
</protein>
<comment type="caution">
    <text evidence="4">The sequence shown here is derived from an EMBL/GenBank/DDBJ whole genome shotgun (WGS) entry which is preliminary data.</text>
</comment>
<evidence type="ECO:0000256" key="2">
    <source>
        <dbReference type="ARBA" id="ARBA00022679"/>
    </source>
</evidence>
<dbReference type="PANTHER" id="PTHR22916:SF51">
    <property type="entry name" value="GLYCOSYLTRANSFERASE EPSH-RELATED"/>
    <property type="match status" value="1"/>
</dbReference>
<dbReference type="GO" id="GO:0016757">
    <property type="term" value="F:glycosyltransferase activity"/>
    <property type="evidence" value="ECO:0007669"/>
    <property type="project" value="UniProtKB-KW"/>
</dbReference>
<evidence type="ECO:0000313" key="4">
    <source>
        <dbReference type="EMBL" id="KEQ47183.1"/>
    </source>
</evidence>
<evidence type="ECO:0000313" key="5">
    <source>
        <dbReference type="Proteomes" id="UP000028022"/>
    </source>
</evidence>
<dbReference type="InterPro" id="IPR029044">
    <property type="entry name" value="Nucleotide-diphossugar_trans"/>
</dbReference>
<dbReference type="CDD" id="cd00761">
    <property type="entry name" value="Glyco_tranf_GTA_type"/>
    <property type="match status" value="1"/>
</dbReference>
<dbReference type="SUPFAM" id="SSF53448">
    <property type="entry name" value="Nucleotide-diphospho-sugar transferases"/>
    <property type="match status" value="1"/>
</dbReference>
<dbReference type="Gene3D" id="3.90.550.10">
    <property type="entry name" value="Spore Coat Polysaccharide Biosynthesis Protein SpsA, Chain A"/>
    <property type="match status" value="1"/>
</dbReference>
<accession>A0A081QW60</accession>
<dbReference type="EMBL" id="JPFZ01000010">
    <property type="protein sequence ID" value="KEQ47183.1"/>
    <property type="molecule type" value="Genomic_DNA"/>
</dbReference>
<evidence type="ECO:0000259" key="3">
    <source>
        <dbReference type="Pfam" id="PF00535"/>
    </source>
</evidence>
<evidence type="ECO:0000256" key="1">
    <source>
        <dbReference type="ARBA" id="ARBA00022676"/>
    </source>
</evidence>
<keyword evidence="1" id="KW-0328">Glycosyltransferase</keyword>
<sequence>MSDSVMYSQSLISIIVPIYNVENYLRMCLDSIEHQTYSNIEVLLINDGSPDSSGEICQEYVARDSRFRYFEKGNGGLSDARNYGVARAKGKFLTFIDSDDWVEATYIEDMYQAALKNDSEIVISNYAQFDVKENHYLIHVWDDYYEETYEGEELINKLPLLEPRDYSFVTSWGILFSRSLFDNIRFPKGKLTEDSRTNYKLFAKSSRSTYIHKSLYIYRIGREGSIVNTVTEKLLIDKLECVLERLAIYTIKGWNSFDEKENTLSNIRQGWESAKENGLQDTEIFRRYTEILSLVDES</sequence>
<keyword evidence="2 4" id="KW-0808">Transferase</keyword>
<dbReference type="PANTHER" id="PTHR22916">
    <property type="entry name" value="GLYCOSYLTRANSFERASE"/>
    <property type="match status" value="1"/>
</dbReference>
<proteinExistence type="predicted"/>
<dbReference type="Proteomes" id="UP000028022">
    <property type="component" value="Unassembled WGS sequence"/>
</dbReference>
<gene>
    <name evidence="4" type="ORF">SK608_1603</name>
</gene>
<organism evidence="4 5">
    <name type="scientific">Streptococcus mitis</name>
    <dbReference type="NCBI Taxonomy" id="28037"/>
    <lineage>
        <taxon>Bacteria</taxon>
        <taxon>Bacillati</taxon>
        <taxon>Bacillota</taxon>
        <taxon>Bacilli</taxon>
        <taxon>Lactobacillales</taxon>
        <taxon>Streptococcaceae</taxon>
        <taxon>Streptococcus</taxon>
        <taxon>Streptococcus mitis group</taxon>
    </lineage>
</organism>
<dbReference type="InterPro" id="IPR001173">
    <property type="entry name" value="Glyco_trans_2-like"/>
</dbReference>
<name>A0A081QW60_STRMT</name>